<protein>
    <submittedName>
        <fullName evidence="2">VOC family protein</fullName>
    </submittedName>
</protein>
<evidence type="ECO:0000313" key="3">
    <source>
        <dbReference type="Proteomes" id="UP000698752"/>
    </source>
</evidence>
<dbReference type="InterPro" id="IPR029068">
    <property type="entry name" value="Glyas_Bleomycin-R_OHBP_Dase"/>
</dbReference>
<dbReference type="PANTHER" id="PTHR35006:SF2">
    <property type="entry name" value="GLYOXALASE FAMILY PROTEIN (AFU_ORTHOLOGUE AFUA_5G14830)"/>
    <property type="match status" value="1"/>
</dbReference>
<proteinExistence type="predicted"/>
<comment type="caution">
    <text evidence="2">The sequence shown here is derived from an EMBL/GenBank/DDBJ whole genome shotgun (WGS) entry which is preliminary data.</text>
</comment>
<dbReference type="RefSeq" id="WP_211866722.1">
    <property type="nucleotide sequence ID" value="NZ_JAAEDI010000005.1"/>
</dbReference>
<dbReference type="Gene3D" id="3.10.180.10">
    <property type="entry name" value="2,3-Dihydroxybiphenyl 1,2-Dioxygenase, domain 1"/>
    <property type="match status" value="1"/>
</dbReference>
<dbReference type="PROSITE" id="PS51819">
    <property type="entry name" value="VOC"/>
    <property type="match status" value="1"/>
</dbReference>
<dbReference type="InterPro" id="IPR004360">
    <property type="entry name" value="Glyas_Fos-R_dOase_dom"/>
</dbReference>
<dbReference type="Pfam" id="PF00903">
    <property type="entry name" value="Glyoxalase"/>
    <property type="match status" value="1"/>
</dbReference>
<sequence length="129" mass="13664">MLDHIGIDVSDIDGSKRFYAAVLGPLGYVMTKDMGEAAGFGVPDGEKKSSDPAGEFWIAKGNPQPPLVHVAFSAMTRGAVDDFHKAALAAGGRDNGGPGLREKYHPDYYAAFILDPDGYNIEAVCHLPG</sequence>
<keyword evidence="3" id="KW-1185">Reference proteome</keyword>
<name>A0ABS5EDF9_9PROT</name>
<accession>A0ABS5EDF9</accession>
<dbReference type="SUPFAM" id="SSF54593">
    <property type="entry name" value="Glyoxalase/Bleomycin resistance protein/Dihydroxybiphenyl dioxygenase"/>
    <property type="match status" value="1"/>
</dbReference>
<dbReference type="InterPro" id="IPR037523">
    <property type="entry name" value="VOC_core"/>
</dbReference>
<organism evidence="2 3">
    <name type="scientific">Neoroseomonas terrae</name>
    <dbReference type="NCBI Taxonomy" id="424799"/>
    <lineage>
        <taxon>Bacteria</taxon>
        <taxon>Pseudomonadati</taxon>
        <taxon>Pseudomonadota</taxon>
        <taxon>Alphaproteobacteria</taxon>
        <taxon>Acetobacterales</taxon>
        <taxon>Acetobacteraceae</taxon>
        <taxon>Neoroseomonas</taxon>
    </lineage>
</organism>
<dbReference type="EMBL" id="JAAEDI010000005">
    <property type="protein sequence ID" value="MBR0649053.1"/>
    <property type="molecule type" value="Genomic_DNA"/>
</dbReference>
<gene>
    <name evidence="2" type="ORF">GXW78_05220</name>
</gene>
<reference evidence="3" key="1">
    <citation type="journal article" date="2021" name="Syst. Appl. Microbiol.">
        <title>Roseomonas hellenica sp. nov., isolated from roots of wild-growing Alkanna tinctoria.</title>
        <authorList>
            <person name="Rat A."/>
            <person name="Naranjo H.D."/>
            <person name="Lebbe L."/>
            <person name="Cnockaert M."/>
            <person name="Krigas N."/>
            <person name="Grigoriadou K."/>
            <person name="Maloupa E."/>
            <person name="Willems A."/>
        </authorList>
    </citation>
    <scope>NUCLEOTIDE SEQUENCE [LARGE SCALE GENOMIC DNA]</scope>
    <source>
        <strain evidence="3">LMG 31159</strain>
    </source>
</reference>
<dbReference type="CDD" id="cd07262">
    <property type="entry name" value="VOC_like"/>
    <property type="match status" value="1"/>
</dbReference>
<evidence type="ECO:0000259" key="1">
    <source>
        <dbReference type="PROSITE" id="PS51819"/>
    </source>
</evidence>
<dbReference type="PANTHER" id="PTHR35006">
    <property type="entry name" value="GLYOXALASE FAMILY PROTEIN (AFU_ORTHOLOGUE AFUA_5G14830)"/>
    <property type="match status" value="1"/>
</dbReference>
<feature type="domain" description="VOC" evidence="1">
    <location>
        <begin position="1"/>
        <end position="126"/>
    </location>
</feature>
<dbReference type="Proteomes" id="UP000698752">
    <property type="component" value="Unassembled WGS sequence"/>
</dbReference>
<evidence type="ECO:0000313" key="2">
    <source>
        <dbReference type="EMBL" id="MBR0649053.1"/>
    </source>
</evidence>